<dbReference type="Proteomes" id="UP000248966">
    <property type="component" value="Unassembled WGS sequence"/>
</dbReference>
<dbReference type="InterPro" id="IPR005184">
    <property type="entry name" value="DUF306_Meta_HslJ"/>
</dbReference>
<reference evidence="3 4" key="1">
    <citation type="submission" date="2018-03" db="EMBL/GenBank/DDBJ databases">
        <title>Defining the species Micromonospora saelicesensis and Micromonospora noduli under the framework of genomics.</title>
        <authorList>
            <person name="Riesco R."/>
            <person name="Trujillo M.E."/>
        </authorList>
    </citation>
    <scope>NUCLEOTIDE SEQUENCE [LARGE SCALE GENOMIC DNA]</scope>
    <source>
        <strain evidence="3 4">LAH08</strain>
    </source>
</reference>
<protein>
    <recommendedName>
        <fullName evidence="2">DUF306 domain-containing protein</fullName>
    </recommendedName>
</protein>
<feature type="domain" description="DUF306" evidence="2">
    <location>
        <begin position="215"/>
        <end position="294"/>
    </location>
</feature>
<dbReference type="AlphaFoldDB" id="A0A328N2M9"/>
<dbReference type="InterPro" id="IPR038670">
    <property type="entry name" value="HslJ-like_sf"/>
</dbReference>
<dbReference type="RefSeq" id="WP_181549295.1">
    <property type="nucleotide sequence ID" value="NZ_PYAA01000017.1"/>
</dbReference>
<name>A0A328N2M9_9ACTN</name>
<proteinExistence type="predicted"/>
<dbReference type="Pfam" id="PF03724">
    <property type="entry name" value="META"/>
    <property type="match status" value="1"/>
</dbReference>
<sequence>MRSEKARQGRLATLVVMGVLLSACARQGHPEAAATKPPAMGTTGAAESMAPEMLIGSWTLVDVADTGAGKILHLADSELHLIGSHCGTLGGSWRANDEGVFLADVWSASTVVVENTPGCEKASQETPGWLRSVTAYQFDGAGLPVLLDGRGQAVARLIPGATPTPEPDKADSVLEPPMVTDEARRALTPAVALPATLVPADQRQLIGRWAPKSGHKAAYLEFTADGEWHGSDGCNDQSGRWITAAGGTLLATARAATLAFCADSVPIEQWVTTARRAGFDGKVLVLLNAHGSETGRLSPTS</sequence>
<evidence type="ECO:0000256" key="1">
    <source>
        <dbReference type="SAM" id="SignalP"/>
    </source>
</evidence>
<feature type="chain" id="PRO_5038412086" description="DUF306 domain-containing protein" evidence="1">
    <location>
        <begin position="26"/>
        <end position="301"/>
    </location>
</feature>
<feature type="signal peptide" evidence="1">
    <location>
        <begin position="1"/>
        <end position="25"/>
    </location>
</feature>
<comment type="caution">
    <text evidence="3">The sequence shown here is derived from an EMBL/GenBank/DDBJ whole genome shotgun (WGS) entry which is preliminary data.</text>
</comment>
<dbReference type="EMBL" id="PYAA01000017">
    <property type="protein sequence ID" value="RAO00787.1"/>
    <property type="molecule type" value="Genomic_DNA"/>
</dbReference>
<dbReference type="PROSITE" id="PS51257">
    <property type="entry name" value="PROKAR_LIPOPROTEIN"/>
    <property type="match status" value="1"/>
</dbReference>
<evidence type="ECO:0000259" key="2">
    <source>
        <dbReference type="Pfam" id="PF03724"/>
    </source>
</evidence>
<gene>
    <name evidence="3" type="ORF">LAH08_03040</name>
</gene>
<keyword evidence="1" id="KW-0732">Signal</keyword>
<organism evidence="3 4">
    <name type="scientific">Micromonospora noduli</name>
    <dbReference type="NCBI Taxonomy" id="709876"/>
    <lineage>
        <taxon>Bacteria</taxon>
        <taxon>Bacillati</taxon>
        <taxon>Actinomycetota</taxon>
        <taxon>Actinomycetes</taxon>
        <taxon>Micromonosporales</taxon>
        <taxon>Micromonosporaceae</taxon>
        <taxon>Micromonospora</taxon>
    </lineage>
</organism>
<accession>A0A328N2M9</accession>
<dbReference type="Gene3D" id="2.40.128.270">
    <property type="match status" value="1"/>
</dbReference>
<evidence type="ECO:0000313" key="4">
    <source>
        <dbReference type="Proteomes" id="UP000248966"/>
    </source>
</evidence>
<evidence type="ECO:0000313" key="3">
    <source>
        <dbReference type="EMBL" id="RAO00787.1"/>
    </source>
</evidence>